<feature type="domain" description="Radical SAM core" evidence="11">
    <location>
        <begin position="1"/>
        <end position="234"/>
    </location>
</feature>
<dbReference type="Proteomes" id="UP000008825">
    <property type="component" value="Chromosome"/>
</dbReference>
<dbReference type="InterPro" id="IPR006638">
    <property type="entry name" value="Elp3/MiaA/NifB-like_rSAM"/>
</dbReference>
<keyword evidence="9 10" id="KW-0143">Chaperone</keyword>
<evidence type="ECO:0000313" key="13">
    <source>
        <dbReference type="Proteomes" id="UP000008825"/>
    </source>
</evidence>
<dbReference type="GO" id="GO:0006779">
    <property type="term" value="P:porphyrin-containing compound biosynthetic process"/>
    <property type="evidence" value="ECO:0007669"/>
    <property type="project" value="InterPro"/>
</dbReference>
<comment type="function">
    <text evidence="10">Probably acts as a heme chaperone, transferring heme to an unknown acceptor. Binds one molecule of heme per monomer, possibly covalently. Binds 1 [4Fe-4S] cluster. The cluster is coordinated with 3 cysteines and an exchangeable S-adenosyl-L-methionine.</text>
</comment>
<dbReference type="KEGG" id="gbm:Gbem_3508"/>
<gene>
    <name evidence="12" type="primary">hemN</name>
    <name evidence="12" type="ordered locus">Gbem_3508</name>
</gene>
<dbReference type="NCBIfam" id="TIGR00539">
    <property type="entry name" value="hemN_rel"/>
    <property type="match status" value="1"/>
</dbReference>
<dbReference type="GO" id="GO:0046872">
    <property type="term" value="F:metal ion binding"/>
    <property type="evidence" value="ECO:0007669"/>
    <property type="project" value="UniProtKB-UniRule"/>
</dbReference>
<dbReference type="GO" id="GO:0004109">
    <property type="term" value="F:coproporphyrinogen oxidase activity"/>
    <property type="evidence" value="ECO:0007669"/>
    <property type="project" value="InterPro"/>
</dbReference>
<dbReference type="RefSeq" id="WP_012531937.1">
    <property type="nucleotide sequence ID" value="NC_011146.1"/>
</dbReference>
<dbReference type="OrthoDB" id="9808022at2"/>
<dbReference type="PROSITE" id="PS51918">
    <property type="entry name" value="RADICAL_SAM"/>
    <property type="match status" value="1"/>
</dbReference>
<keyword evidence="10" id="KW-0963">Cytoplasm</keyword>
<dbReference type="SUPFAM" id="SSF102114">
    <property type="entry name" value="Radical SAM enzymes"/>
    <property type="match status" value="1"/>
</dbReference>
<dbReference type="EMBL" id="CP001124">
    <property type="protein sequence ID" value="ACH40501.1"/>
    <property type="molecule type" value="Genomic_DNA"/>
</dbReference>
<keyword evidence="5 10" id="KW-0949">S-adenosyl-L-methionine</keyword>
<evidence type="ECO:0000256" key="7">
    <source>
        <dbReference type="ARBA" id="ARBA00023004"/>
    </source>
</evidence>
<keyword evidence="4 10" id="KW-0349">Heme</keyword>
<dbReference type="AlphaFoldDB" id="B5EC45"/>
<evidence type="ECO:0000256" key="6">
    <source>
        <dbReference type="ARBA" id="ARBA00022723"/>
    </source>
</evidence>
<sequence length="381" mass="41494">MRAGLYLHFPFCLKKCLYCDFNSTPATGDDHREYVELLLKEMALRQAALPEPVSAPTLYLGGGTPSLMAPELVGLIVAAARDNFSLEPDAEVTLEANPGTLTPERLQGYRMAGVNRLSLGIQSFEDRLLRRLGRVHSSAEALSAFQDARRAGFDNISIDLMHSLPGQSLSQWREALELAVSLDPEHVSAYALSIEEGTPFERLHEEGALALPSEEEAAAMFEATSDVLSAAGYRHYEISNYAKPGRHSRHNSAYWSRVSYLGFGAGAHSFWNPDGLGRRWKNPGDAAAYAAGIRAGLPVDEEPEQLTLEDALSECFFLGLRMLDGLDLAPLSERYGESALAPHLKQVAALEKKGALTREGSRISISPGSVILANSIFSSFV</sequence>
<comment type="similarity">
    <text evidence="2">Belongs to the anaerobic coproporphyrinogen-III oxidase family. HemW subfamily.</text>
</comment>
<dbReference type="CDD" id="cd01335">
    <property type="entry name" value="Radical_SAM"/>
    <property type="match status" value="1"/>
</dbReference>
<organism evidence="12 13">
    <name type="scientific">Citrifermentans bemidjiense (strain ATCC BAA-1014 / DSM 16622 / JCM 12645 / Bem)</name>
    <name type="common">Geobacter bemidjiensis</name>
    <dbReference type="NCBI Taxonomy" id="404380"/>
    <lineage>
        <taxon>Bacteria</taxon>
        <taxon>Pseudomonadati</taxon>
        <taxon>Thermodesulfobacteriota</taxon>
        <taxon>Desulfuromonadia</taxon>
        <taxon>Geobacterales</taxon>
        <taxon>Geobacteraceae</taxon>
        <taxon>Citrifermentans</taxon>
    </lineage>
</organism>
<reference evidence="12 13" key="2">
    <citation type="journal article" date="2010" name="BMC Genomics">
        <title>The genome of Geobacter bemidjiensis, exemplar for the subsurface clade of Geobacter species that predominate in Fe(III)-reducing subsurface environments.</title>
        <authorList>
            <person name="Aklujkar M."/>
            <person name="Young N.D."/>
            <person name="Holmes D."/>
            <person name="Chavan M."/>
            <person name="Risso C."/>
            <person name="Kiss H.E."/>
            <person name="Han C.S."/>
            <person name="Land M.L."/>
            <person name="Lovley D.R."/>
        </authorList>
    </citation>
    <scope>NUCLEOTIDE SEQUENCE [LARGE SCALE GENOMIC DNA]</scope>
    <source>
        <strain evidence="13">ATCC BAA-1014 / DSM 16622 / JCM 12645 / Bem</strain>
    </source>
</reference>
<dbReference type="GO" id="GO:0005737">
    <property type="term" value="C:cytoplasm"/>
    <property type="evidence" value="ECO:0007669"/>
    <property type="project" value="UniProtKB-SubCell"/>
</dbReference>
<reference evidence="12 13" key="1">
    <citation type="submission" date="2008-07" db="EMBL/GenBank/DDBJ databases">
        <title>Complete sequence of Geobacter bemidjiensis BEM.</title>
        <authorList>
            <consortium name="US DOE Joint Genome Institute"/>
            <person name="Lucas S."/>
            <person name="Copeland A."/>
            <person name="Lapidus A."/>
            <person name="Glavina del Rio T."/>
            <person name="Dalin E."/>
            <person name="Tice H."/>
            <person name="Bruce D."/>
            <person name="Goodwin L."/>
            <person name="Pitluck S."/>
            <person name="Kiss H."/>
            <person name="Brettin T."/>
            <person name="Detter J.C."/>
            <person name="Han C."/>
            <person name="Kuske C.R."/>
            <person name="Schmutz J."/>
            <person name="Larimer F."/>
            <person name="Land M."/>
            <person name="Hauser L."/>
            <person name="Kyrpides N."/>
            <person name="Lykidis A."/>
            <person name="Lovley D."/>
            <person name="Richardson P."/>
        </authorList>
    </citation>
    <scope>NUCLEOTIDE SEQUENCE [LARGE SCALE GENOMIC DNA]</scope>
    <source>
        <strain evidence="13">ATCC BAA-1014 / DSM 16622 / JCM 12645 / Bem</strain>
    </source>
</reference>
<keyword evidence="6 10" id="KW-0479">Metal-binding</keyword>
<evidence type="ECO:0000256" key="1">
    <source>
        <dbReference type="ARBA" id="ARBA00001966"/>
    </source>
</evidence>
<name>B5EC45_CITBB</name>
<dbReference type="PANTHER" id="PTHR13932">
    <property type="entry name" value="COPROPORPHYRINIGEN III OXIDASE"/>
    <property type="match status" value="1"/>
</dbReference>
<evidence type="ECO:0000256" key="9">
    <source>
        <dbReference type="ARBA" id="ARBA00023186"/>
    </source>
</evidence>
<dbReference type="SFLD" id="SFLDG01065">
    <property type="entry name" value="anaerobic_coproporphyrinogen-I"/>
    <property type="match status" value="1"/>
</dbReference>
<dbReference type="Gene3D" id="3.20.20.70">
    <property type="entry name" value="Aldolase class I"/>
    <property type="match status" value="1"/>
</dbReference>
<dbReference type="InterPro" id="IPR004559">
    <property type="entry name" value="HemW-like"/>
</dbReference>
<keyword evidence="13" id="KW-1185">Reference proteome</keyword>
<keyword evidence="10" id="KW-0004">4Fe-4S</keyword>
<keyword evidence="7 10" id="KW-0408">Iron</keyword>
<evidence type="ECO:0000256" key="5">
    <source>
        <dbReference type="ARBA" id="ARBA00022691"/>
    </source>
</evidence>
<evidence type="ECO:0000259" key="11">
    <source>
        <dbReference type="PROSITE" id="PS51918"/>
    </source>
</evidence>
<dbReference type="SFLD" id="SFLDF00288">
    <property type="entry name" value="HemN-like__clustered_with_nucl"/>
    <property type="match status" value="1"/>
</dbReference>
<dbReference type="InterPro" id="IPR010723">
    <property type="entry name" value="HemN_C"/>
</dbReference>
<proteinExistence type="inferred from homology"/>
<dbReference type="Pfam" id="PF04055">
    <property type="entry name" value="Radical_SAM"/>
    <property type="match status" value="1"/>
</dbReference>
<comment type="cofactor">
    <cofactor evidence="1">
        <name>[4Fe-4S] cluster</name>
        <dbReference type="ChEBI" id="CHEBI:49883"/>
    </cofactor>
</comment>
<evidence type="ECO:0000256" key="8">
    <source>
        <dbReference type="ARBA" id="ARBA00023014"/>
    </source>
</evidence>
<dbReference type="InterPro" id="IPR007197">
    <property type="entry name" value="rSAM"/>
</dbReference>
<dbReference type="InterPro" id="IPR013785">
    <property type="entry name" value="Aldolase_TIM"/>
</dbReference>
<protein>
    <recommendedName>
        <fullName evidence="3 10">Heme chaperone HemW</fullName>
    </recommendedName>
</protein>
<dbReference type="eggNOG" id="COG0635">
    <property type="taxonomic scope" value="Bacteria"/>
</dbReference>
<dbReference type="HOGENOM" id="CLU_027579_1_1_7"/>
<dbReference type="Pfam" id="PF06969">
    <property type="entry name" value="HemN_C"/>
    <property type="match status" value="1"/>
</dbReference>
<comment type="subcellular location">
    <subcellularLocation>
        <location evidence="10">Cytoplasm</location>
    </subcellularLocation>
</comment>
<evidence type="ECO:0000313" key="12">
    <source>
        <dbReference type="EMBL" id="ACH40501.1"/>
    </source>
</evidence>
<dbReference type="InterPro" id="IPR034505">
    <property type="entry name" value="Coproporphyrinogen-III_oxidase"/>
</dbReference>
<evidence type="ECO:0000256" key="2">
    <source>
        <dbReference type="ARBA" id="ARBA00006100"/>
    </source>
</evidence>
<dbReference type="SFLD" id="SFLDS00029">
    <property type="entry name" value="Radical_SAM"/>
    <property type="match status" value="1"/>
</dbReference>
<dbReference type="SFLD" id="SFLDF00562">
    <property type="entry name" value="HemN-like__clustered_with_heat"/>
    <property type="match status" value="1"/>
</dbReference>
<dbReference type="SMART" id="SM00729">
    <property type="entry name" value="Elp3"/>
    <property type="match status" value="1"/>
</dbReference>
<keyword evidence="8 10" id="KW-0411">Iron-sulfur</keyword>
<evidence type="ECO:0000256" key="10">
    <source>
        <dbReference type="RuleBase" id="RU364116"/>
    </source>
</evidence>
<dbReference type="PANTHER" id="PTHR13932:SF5">
    <property type="entry name" value="RADICAL S-ADENOSYL METHIONINE DOMAIN-CONTAINING PROTEIN 1, MITOCHONDRIAL"/>
    <property type="match status" value="1"/>
</dbReference>
<dbReference type="InterPro" id="IPR058240">
    <property type="entry name" value="rSAM_sf"/>
</dbReference>
<evidence type="ECO:0000256" key="4">
    <source>
        <dbReference type="ARBA" id="ARBA00022617"/>
    </source>
</evidence>
<accession>B5EC45</accession>
<dbReference type="GO" id="GO:0051539">
    <property type="term" value="F:4 iron, 4 sulfur cluster binding"/>
    <property type="evidence" value="ECO:0007669"/>
    <property type="project" value="UniProtKB-UniRule"/>
</dbReference>
<evidence type="ECO:0000256" key="3">
    <source>
        <dbReference type="ARBA" id="ARBA00017228"/>
    </source>
</evidence>
<dbReference type="SFLD" id="SFLDG01082">
    <property type="entry name" value="B12-binding_domain_containing"/>
    <property type="match status" value="1"/>
</dbReference>
<dbReference type="STRING" id="404380.Gbem_3508"/>